<dbReference type="SUPFAM" id="SSF46785">
    <property type="entry name" value="Winged helix' DNA-binding domain"/>
    <property type="match status" value="1"/>
</dbReference>
<dbReference type="InterPro" id="IPR000524">
    <property type="entry name" value="Tscrpt_reg_HTH_GntR"/>
</dbReference>
<dbReference type="SMART" id="SM00345">
    <property type="entry name" value="HTH_GNTR"/>
    <property type="match status" value="1"/>
</dbReference>
<dbReference type="InterPro" id="IPR036390">
    <property type="entry name" value="WH_DNA-bd_sf"/>
</dbReference>
<dbReference type="Gene3D" id="1.10.10.10">
    <property type="entry name" value="Winged helix-like DNA-binding domain superfamily/Winged helix DNA-binding domain"/>
    <property type="match status" value="1"/>
</dbReference>
<sequence>MTTTLPHATPFSADNALPRLTPPTSRLQQALLGMLAEEAPSATGRLPSERQMMERFSTTRITLREALMQLEAEGRIYRESRRGWFVSPPRLRYDLLASLPFKEMVASQQRCPETEVLKATQCPAQPKVAARLGILEGAPVFHIIRARRIDGRPVLYVEHYLRADCFPGILAHDLVTCSLTELYRSHYGIRISRVSFELCSTVLHCRAAEALRAASGGPAQRVTRINYDQNGRAIDYDDELWRHDAIELTVSAAPQSSA</sequence>
<dbReference type="Proteomes" id="UP000011651">
    <property type="component" value="Unassembled WGS sequence"/>
</dbReference>
<reference evidence="6 7" key="1">
    <citation type="journal article" date="2013" name="Genome Announc.">
        <title>Draft Genome of the Marine Gammaproteobacterium Halomonas titanicae.</title>
        <authorList>
            <person name="Sanchez-Porro C."/>
            <person name="de la Haba R.R."/>
            <person name="Cruz-Hernandez N."/>
            <person name="Gonzalez J.M."/>
            <person name="Reyes-Guirao C."/>
            <person name="Navarro-Sampedro L."/>
            <person name="Carballo M."/>
            <person name="Ventosa A."/>
        </authorList>
    </citation>
    <scope>NUCLEOTIDE SEQUENCE [LARGE SCALE GENOMIC DNA]</scope>
    <source>
        <strain evidence="6 7">BH1</strain>
    </source>
</reference>
<dbReference type="InterPro" id="IPR036388">
    <property type="entry name" value="WH-like_DNA-bd_sf"/>
</dbReference>
<comment type="caution">
    <text evidence="6">The sequence shown here is derived from an EMBL/GenBank/DDBJ whole genome shotgun (WGS) entry which is preliminary data.</text>
</comment>
<name>L9UCQ7_9GAMM</name>
<dbReference type="EMBL" id="AOPO01000001">
    <property type="protein sequence ID" value="ELY22659.1"/>
    <property type="molecule type" value="Genomic_DNA"/>
</dbReference>
<dbReference type="GO" id="GO:0003677">
    <property type="term" value="F:DNA binding"/>
    <property type="evidence" value="ECO:0007669"/>
    <property type="project" value="UniProtKB-KW"/>
</dbReference>
<dbReference type="RefSeq" id="WP_009286107.1">
    <property type="nucleotide sequence ID" value="NZ_AOPO01000001.1"/>
</dbReference>
<dbReference type="Gene3D" id="3.40.1410.10">
    <property type="entry name" value="Chorismate lyase-like"/>
    <property type="match status" value="1"/>
</dbReference>
<feature type="region of interest" description="Disordered" evidence="4">
    <location>
        <begin position="1"/>
        <end position="20"/>
    </location>
</feature>
<feature type="domain" description="HTH gntR-type" evidence="5">
    <location>
        <begin position="21"/>
        <end position="89"/>
    </location>
</feature>
<dbReference type="PROSITE" id="PS50949">
    <property type="entry name" value="HTH_GNTR"/>
    <property type="match status" value="1"/>
</dbReference>
<dbReference type="AlphaFoldDB" id="L9UCQ7"/>
<evidence type="ECO:0000259" key="5">
    <source>
        <dbReference type="PROSITE" id="PS50949"/>
    </source>
</evidence>
<dbReference type="InterPro" id="IPR011663">
    <property type="entry name" value="UTRA"/>
</dbReference>
<dbReference type="PANTHER" id="PTHR44846">
    <property type="entry name" value="MANNOSYL-D-GLYCERATE TRANSPORT/METABOLISM SYSTEM REPRESSOR MNGR-RELATED"/>
    <property type="match status" value="1"/>
</dbReference>
<keyword evidence="1" id="KW-0805">Transcription regulation</keyword>
<organism evidence="6 7">
    <name type="scientific">Vreelandella titanicae BH1</name>
    <dbReference type="NCBI Taxonomy" id="1204738"/>
    <lineage>
        <taxon>Bacteria</taxon>
        <taxon>Pseudomonadati</taxon>
        <taxon>Pseudomonadota</taxon>
        <taxon>Gammaproteobacteria</taxon>
        <taxon>Oceanospirillales</taxon>
        <taxon>Halomonadaceae</taxon>
        <taxon>Vreelandella</taxon>
    </lineage>
</organism>
<dbReference type="Pfam" id="PF07702">
    <property type="entry name" value="UTRA"/>
    <property type="match status" value="1"/>
</dbReference>
<dbReference type="PANTHER" id="PTHR44846:SF7">
    <property type="entry name" value="TRANSCRIPTIONAL REGULATOR OF 2-AMINOETHYLPHOSPHONATE DEGRADATION OPERONS-RELATED"/>
    <property type="match status" value="1"/>
</dbReference>
<accession>L9UCQ7</accession>
<evidence type="ECO:0000256" key="3">
    <source>
        <dbReference type="ARBA" id="ARBA00023163"/>
    </source>
</evidence>
<evidence type="ECO:0000313" key="6">
    <source>
        <dbReference type="EMBL" id="ELY22659.1"/>
    </source>
</evidence>
<keyword evidence="3" id="KW-0804">Transcription</keyword>
<keyword evidence="2" id="KW-0238">DNA-binding</keyword>
<evidence type="ECO:0000256" key="4">
    <source>
        <dbReference type="SAM" id="MobiDB-lite"/>
    </source>
</evidence>
<dbReference type="InterPro" id="IPR050679">
    <property type="entry name" value="Bact_HTH_transcr_reg"/>
</dbReference>
<dbReference type="SUPFAM" id="SSF64288">
    <property type="entry name" value="Chorismate lyase-like"/>
    <property type="match status" value="1"/>
</dbReference>
<dbReference type="PATRIC" id="fig|1204738.3.peg.431"/>
<evidence type="ECO:0000256" key="1">
    <source>
        <dbReference type="ARBA" id="ARBA00023015"/>
    </source>
</evidence>
<proteinExistence type="predicted"/>
<dbReference type="CDD" id="cd07377">
    <property type="entry name" value="WHTH_GntR"/>
    <property type="match status" value="1"/>
</dbReference>
<protein>
    <submittedName>
        <fullName evidence="6">UbiC transcription regulator-associated</fullName>
    </submittedName>
</protein>
<dbReference type="GO" id="GO:0045892">
    <property type="term" value="P:negative regulation of DNA-templated transcription"/>
    <property type="evidence" value="ECO:0007669"/>
    <property type="project" value="TreeGrafter"/>
</dbReference>
<evidence type="ECO:0000256" key="2">
    <source>
        <dbReference type="ARBA" id="ARBA00023125"/>
    </source>
</evidence>
<dbReference type="PRINTS" id="PR00035">
    <property type="entry name" value="HTHGNTR"/>
</dbReference>
<dbReference type="SMART" id="SM00866">
    <property type="entry name" value="UTRA"/>
    <property type="match status" value="1"/>
</dbReference>
<dbReference type="InterPro" id="IPR028978">
    <property type="entry name" value="Chorismate_lyase_/UTRA_dom_sf"/>
</dbReference>
<dbReference type="Pfam" id="PF00392">
    <property type="entry name" value="GntR"/>
    <property type="match status" value="1"/>
</dbReference>
<dbReference type="GO" id="GO:0003700">
    <property type="term" value="F:DNA-binding transcription factor activity"/>
    <property type="evidence" value="ECO:0007669"/>
    <property type="project" value="InterPro"/>
</dbReference>
<gene>
    <name evidence="6" type="ORF">HALTITAN_0287</name>
</gene>
<evidence type="ECO:0000313" key="7">
    <source>
        <dbReference type="Proteomes" id="UP000011651"/>
    </source>
</evidence>